<sequence>MYDFYQDSAGQHPAAISVGKSVAALLPNPEAWVHENRAMVNRAVRLLARSGITQVVDLGSGKPSPHGNMPRVAPEARVLYIEIEETAVVEGKKMIDGGGWGERVAMMQSDALDPAAIMESEEARRVIDWDKPVVLTMSALVHFF</sequence>
<evidence type="ECO:0000313" key="1">
    <source>
        <dbReference type="EMBL" id="KAJ4413339.1"/>
    </source>
</evidence>
<dbReference type="EMBL" id="JAPEVA010000001">
    <property type="protein sequence ID" value="KAJ4413339.1"/>
    <property type="molecule type" value="Genomic_DNA"/>
</dbReference>
<gene>
    <name evidence="1" type="ORF">N0V91_000314</name>
</gene>
<name>A0A9W9DD05_9PLEO</name>
<organism evidence="1 2">
    <name type="scientific">Didymella pomorum</name>
    <dbReference type="NCBI Taxonomy" id="749634"/>
    <lineage>
        <taxon>Eukaryota</taxon>
        <taxon>Fungi</taxon>
        <taxon>Dikarya</taxon>
        <taxon>Ascomycota</taxon>
        <taxon>Pezizomycotina</taxon>
        <taxon>Dothideomycetes</taxon>
        <taxon>Pleosporomycetidae</taxon>
        <taxon>Pleosporales</taxon>
        <taxon>Pleosporineae</taxon>
        <taxon>Didymellaceae</taxon>
        <taxon>Didymella</taxon>
    </lineage>
</organism>
<dbReference type="InterPro" id="IPR006764">
    <property type="entry name" value="SAM_dep_MeTrfase_SAV2177_type"/>
</dbReference>
<protein>
    <recommendedName>
        <fullName evidence="3">Methyltransferase</fullName>
    </recommendedName>
</protein>
<dbReference type="OrthoDB" id="4889334at2759"/>
<evidence type="ECO:0000313" key="2">
    <source>
        <dbReference type="Proteomes" id="UP001140510"/>
    </source>
</evidence>
<comment type="caution">
    <text evidence="1">The sequence shown here is derived from an EMBL/GenBank/DDBJ whole genome shotgun (WGS) entry which is preliminary data.</text>
</comment>
<dbReference type="AlphaFoldDB" id="A0A9W9DD05"/>
<reference evidence="1" key="1">
    <citation type="submission" date="2022-10" db="EMBL/GenBank/DDBJ databases">
        <title>Tapping the CABI collections for fungal endophytes: first genome assemblies for Collariella, Neodidymelliopsis, Ascochyta clinopodiicola, Didymella pomorum, Didymosphaeria variabile, Neocosmospora piperis and Neocucurbitaria cava.</title>
        <authorList>
            <person name="Hill R."/>
        </authorList>
    </citation>
    <scope>NUCLEOTIDE SEQUENCE</scope>
    <source>
        <strain evidence="1">IMI 355091</strain>
    </source>
</reference>
<dbReference type="Gene3D" id="3.40.50.150">
    <property type="entry name" value="Vaccinia Virus protein VP39"/>
    <property type="match status" value="1"/>
</dbReference>
<dbReference type="Pfam" id="PF04672">
    <property type="entry name" value="Methyltransf_19"/>
    <property type="match status" value="1"/>
</dbReference>
<accession>A0A9W9DD05</accession>
<dbReference type="SUPFAM" id="SSF53335">
    <property type="entry name" value="S-adenosyl-L-methionine-dependent methyltransferases"/>
    <property type="match status" value="1"/>
</dbReference>
<dbReference type="InterPro" id="IPR029063">
    <property type="entry name" value="SAM-dependent_MTases_sf"/>
</dbReference>
<keyword evidence="2" id="KW-1185">Reference proteome</keyword>
<dbReference type="Proteomes" id="UP001140510">
    <property type="component" value="Unassembled WGS sequence"/>
</dbReference>
<proteinExistence type="predicted"/>
<evidence type="ECO:0008006" key="3">
    <source>
        <dbReference type="Google" id="ProtNLM"/>
    </source>
</evidence>